<reference evidence="3" key="1">
    <citation type="journal article" date="2019" name="Int. J. Syst. Evol. Microbiol.">
        <title>The Global Catalogue of Microorganisms (GCM) 10K type strain sequencing project: providing services to taxonomists for standard genome sequencing and annotation.</title>
        <authorList>
            <consortium name="The Broad Institute Genomics Platform"/>
            <consortium name="The Broad Institute Genome Sequencing Center for Infectious Disease"/>
            <person name="Wu L."/>
            <person name="Ma J."/>
        </authorList>
    </citation>
    <scope>NUCLEOTIDE SEQUENCE [LARGE SCALE GENOMIC DNA]</scope>
    <source>
        <strain evidence="3">NBRC 110044</strain>
    </source>
</reference>
<comment type="caution">
    <text evidence="2">The sequence shown here is derived from an EMBL/GenBank/DDBJ whole genome shotgun (WGS) entry which is preliminary data.</text>
</comment>
<dbReference type="PANTHER" id="PTHR37844">
    <property type="entry name" value="SER/THR PROTEIN PHOSPHATASE SUPERFAMILY (AFU_ORTHOLOGUE AFUA_1G14840)"/>
    <property type="match status" value="1"/>
</dbReference>
<proteinExistence type="predicted"/>
<evidence type="ECO:0000313" key="3">
    <source>
        <dbReference type="Proteomes" id="UP001156706"/>
    </source>
</evidence>
<dbReference type="InterPro" id="IPR004843">
    <property type="entry name" value="Calcineurin-like_PHP"/>
</dbReference>
<gene>
    <name evidence="2" type="ORF">GCM10007907_39350</name>
</gene>
<evidence type="ECO:0000313" key="2">
    <source>
        <dbReference type="EMBL" id="GLR15145.1"/>
    </source>
</evidence>
<accession>A0ABQ5YP29</accession>
<dbReference type="Proteomes" id="UP001156706">
    <property type="component" value="Unassembled WGS sequence"/>
</dbReference>
<protein>
    <submittedName>
        <fullName evidence="2">Serine/threonine protein phosphatase</fullName>
    </submittedName>
</protein>
<feature type="domain" description="Calcineurin-like phosphoesterase" evidence="1">
    <location>
        <begin position="1"/>
        <end position="215"/>
    </location>
</feature>
<dbReference type="RefSeq" id="WP_284198218.1">
    <property type="nucleotide sequence ID" value="NZ_BSOG01000007.1"/>
</dbReference>
<dbReference type="SUPFAM" id="SSF56300">
    <property type="entry name" value="Metallo-dependent phosphatases"/>
    <property type="match status" value="1"/>
</dbReference>
<keyword evidence="3" id="KW-1185">Reference proteome</keyword>
<dbReference type="PANTHER" id="PTHR37844:SF2">
    <property type="entry name" value="SER_THR PROTEIN PHOSPHATASE SUPERFAMILY (AFU_ORTHOLOGUE AFUA_1G14840)"/>
    <property type="match status" value="1"/>
</dbReference>
<dbReference type="InterPro" id="IPR029052">
    <property type="entry name" value="Metallo-depent_PP-like"/>
</dbReference>
<dbReference type="Pfam" id="PF00149">
    <property type="entry name" value="Metallophos"/>
    <property type="match status" value="1"/>
</dbReference>
<dbReference type="EMBL" id="BSOG01000007">
    <property type="protein sequence ID" value="GLR15145.1"/>
    <property type="molecule type" value="Genomic_DNA"/>
</dbReference>
<dbReference type="Gene3D" id="3.60.21.10">
    <property type="match status" value="1"/>
</dbReference>
<organism evidence="2 3">
    <name type="scientific">Chitinimonas prasina</name>
    <dbReference type="NCBI Taxonomy" id="1434937"/>
    <lineage>
        <taxon>Bacteria</taxon>
        <taxon>Pseudomonadati</taxon>
        <taxon>Pseudomonadota</taxon>
        <taxon>Betaproteobacteria</taxon>
        <taxon>Neisseriales</taxon>
        <taxon>Chitinibacteraceae</taxon>
        <taxon>Chitinimonas</taxon>
    </lineage>
</organism>
<name>A0ABQ5YP29_9NEIS</name>
<sequence>MKIRIYSDIHLEFCAFAPPKLEADVVVLAGDIGVGAKAITWAGCAFPDTPVIYVVGNHEFYGSSVEATWEDLRRVCPPNVHLLENESVVIDDMRFLGCTLWTDYALFGTYTQLGAMDEAAGSMSDHIRISTRAGRSKRPFEPRDALATHVRSRRWLEEELATGQATNTVVVTHHAPHRNSIAPDYATDLLSAAYASDLGHLMGKSGLWIHGHMHKSFDYRVDGTRVVCNPRGYRLSHGEMENRDFDPGLVVEV</sequence>
<evidence type="ECO:0000259" key="1">
    <source>
        <dbReference type="Pfam" id="PF00149"/>
    </source>
</evidence>